<dbReference type="VEuPathDB" id="FungiDB:RhiirA1_448827"/>
<sequence length="159" mass="18453">MLYFTLTASNTPEELVKAATLLLSTIKEQPKLTNAFRIEVEISNENVLFRVLHYRNTKQNPPEIDGPSVVNLNCKDLEKRKAYTPCNRTSFHAKNLCAYMYGKVQPLDSQEEICNFYCPTKLIFEKFPTEDYVMLLRQEIIRELLLASCPNKEKDNSLR</sequence>
<comment type="caution">
    <text evidence="1">The sequence shown here is derived from an EMBL/GenBank/DDBJ whole genome shotgun (WGS) entry which is preliminary data.</text>
</comment>
<dbReference type="Proteomes" id="UP000233469">
    <property type="component" value="Unassembled WGS sequence"/>
</dbReference>
<accession>A0A2N1P426</accession>
<dbReference type="VEuPathDB" id="FungiDB:FUN_015007"/>
<proteinExistence type="predicted"/>
<dbReference type="AlphaFoldDB" id="A0A2N1P426"/>
<protein>
    <submittedName>
        <fullName evidence="1">Uncharacterized protein</fullName>
    </submittedName>
</protein>
<evidence type="ECO:0000313" key="1">
    <source>
        <dbReference type="EMBL" id="PKK80947.1"/>
    </source>
</evidence>
<reference evidence="1 2" key="2">
    <citation type="submission" date="2017-10" db="EMBL/GenBank/DDBJ databases">
        <title>Extensive intraspecific genome diversity in a model arbuscular mycorrhizal fungus.</title>
        <authorList>
            <person name="Chen E.C.H."/>
            <person name="Morin E."/>
            <person name="Baudet D."/>
            <person name="Noel J."/>
            <person name="Ndikumana S."/>
            <person name="Charron P."/>
            <person name="St-Onge C."/>
            <person name="Giorgi J."/>
            <person name="Grigoriev I.V."/>
            <person name="Roux C."/>
            <person name="Martin F.M."/>
            <person name="Corradi N."/>
        </authorList>
    </citation>
    <scope>NUCLEOTIDE SEQUENCE [LARGE SCALE GENOMIC DNA]</scope>
    <source>
        <strain evidence="1 2">C2</strain>
    </source>
</reference>
<name>A0A2N1P426_9GLOM</name>
<organism evidence="1 2">
    <name type="scientific">Rhizophagus irregularis</name>
    <dbReference type="NCBI Taxonomy" id="588596"/>
    <lineage>
        <taxon>Eukaryota</taxon>
        <taxon>Fungi</taxon>
        <taxon>Fungi incertae sedis</taxon>
        <taxon>Mucoromycota</taxon>
        <taxon>Glomeromycotina</taxon>
        <taxon>Glomeromycetes</taxon>
        <taxon>Glomerales</taxon>
        <taxon>Glomeraceae</taxon>
        <taxon>Rhizophagus</taxon>
    </lineage>
</organism>
<evidence type="ECO:0000313" key="2">
    <source>
        <dbReference type="Proteomes" id="UP000233469"/>
    </source>
</evidence>
<dbReference type="EMBL" id="LLXL01000002">
    <property type="protein sequence ID" value="PKK80947.1"/>
    <property type="molecule type" value="Genomic_DNA"/>
</dbReference>
<gene>
    <name evidence="1" type="ORF">RhiirC2_767475</name>
</gene>
<dbReference type="VEuPathDB" id="FungiDB:RhiirFUN_012191"/>
<reference evidence="1 2" key="1">
    <citation type="submission" date="2016-04" db="EMBL/GenBank/DDBJ databases">
        <title>Genome analyses suggest a sexual origin of heterokaryosis in a supposedly ancient asexual fungus.</title>
        <authorList>
            <person name="Ropars J."/>
            <person name="Sedzielewska K."/>
            <person name="Noel J."/>
            <person name="Charron P."/>
            <person name="Farinelli L."/>
            <person name="Marton T."/>
            <person name="Kruger M."/>
            <person name="Pelin A."/>
            <person name="Brachmann A."/>
            <person name="Corradi N."/>
        </authorList>
    </citation>
    <scope>NUCLEOTIDE SEQUENCE [LARGE SCALE GENOMIC DNA]</scope>
    <source>
        <strain evidence="1 2">C2</strain>
    </source>
</reference>